<feature type="signal peptide" evidence="1">
    <location>
        <begin position="1"/>
        <end position="20"/>
    </location>
</feature>
<dbReference type="EMBL" id="PSQE01000006">
    <property type="protein sequence ID" value="RHN52014.1"/>
    <property type="molecule type" value="Genomic_DNA"/>
</dbReference>
<evidence type="ECO:0000313" key="6">
    <source>
        <dbReference type="EnsemblPlants" id="KEH26486"/>
    </source>
</evidence>
<dbReference type="Gramene" id="rna36624">
    <property type="protein sequence ID" value="RHN52014.1"/>
    <property type="gene ID" value="gene36624"/>
</dbReference>
<keyword evidence="7" id="KW-1185">Reference proteome</keyword>
<dbReference type="EMBL" id="CM001222">
    <property type="protein sequence ID" value="KEH26487.1"/>
    <property type="molecule type" value="Genomic_DNA"/>
</dbReference>
<proteinExistence type="predicted"/>
<dbReference type="GO" id="GO:0046872">
    <property type="term" value="F:metal ion binding"/>
    <property type="evidence" value="ECO:0007669"/>
    <property type="project" value="InterPro"/>
</dbReference>
<evidence type="ECO:0000313" key="4">
    <source>
        <dbReference type="EMBL" id="KEH26487.1"/>
    </source>
</evidence>
<dbReference type="EnsemblPlants" id="KEH26487">
    <property type="protein sequence ID" value="KEH26487"/>
    <property type="gene ID" value="MTR_6g461990"/>
</dbReference>
<gene>
    <name evidence="3" type="ordered locus">MTR_6g461980</name>
    <name evidence="4" type="ordered locus">MTR_6g461990</name>
    <name evidence="5" type="ORF">MtrunA17_Chr6g0475751</name>
</gene>
<keyword evidence="1" id="KW-0732">Signal</keyword>
<organism evidence="3 7">
    <name type="scientific">Medicago truncatula</name>
    <name type="common">Barrel medic</name>
    <name type="synonym">Medicago tribuloides</name>
    <dbReference type="NCBI Taxonomy" id="3880"/>
    <lineage>
        <taxon>Eukaryota</taxon>
        <taxon>Viridiplantae</taxon>
        <taxon>Streptophyta</taxon>
        <taxon>Embryophyta</taxon>
        <taxon>Tracheophyta</taxon>
        <taxon>Spermatophyta</taxon>
        <taxon>Magnoliopsida</taxon>
        <taxon>eudicotyledons</taxon>
        <taxon>Gunneridae</taxon>
        <taxon>Pentapetalae</taxon>
        <taxon>rosids</taxon>
        <taxon>fabids</taxon>
        <taxon>Fabales</taxon>
        <taxon>Fabaceae</taxon>
        <taxon>Papilionoideae</taxon>
        <taxon>50 kb inversion clade</taxon>
        <taxon>NPAAA clade</taxon>
        <taxon>Hologalegina</taxon>
        <taxon>IRL clade</taxon>
        <taxon>Trifolieae</taxon>
        <taxon>Medicago</taxon>
    </lineage>
</organism>
<evidence type="ECO:0000313" key="5">
    <source>
        <dbReference type="EMBL" id="RHN52014.1"/>
    </source>
</evidence>
<protein>
    <submittedName>
        <fullName evidence="3">Nodule Cysteine-Rich (NCR) secreted peptide</fullName>
    </submittedName>
    <submittedName>
        <fullName evidence="5">Putative Late nodulin</fullName>
    </submittedName>
</protein>
<reference evidence="3 7" key="2">
    <citation type="journal article" date="2014" name="BMC Genomics">
        <title>An improved genome release (version Mt4.0) for the model legume Medicago truncatula.</title>
        <authorList>
            <person name="Tang H."/>
            <person name="Krishnakumar V."/>
            <person name="Bidwell S."/>
            <person name="Rosen B."/>
            <person name="Chan A."/>
            <person name="Zhou S."/>
            <person name="Gentzbittel L."/>
            <person name="Childs K.L."/>
            <person name="Yandell M."/>
            <person name="Gundlach H."/>
            <person name="Mayer K.F."/>
            <person name="Schwartz D.C."/>
            <person name="Town C.D."/>
        </authorList>
    </citation>
    <scope>GENOME REANNOTATION</scope>
    <source>
        <strain evidence="3">A17</strain>
        <strain evidence="6 7">cv. Jemalong A17</strain>
    </source>
</reference>
<reference evidence="6" key="3">
    <citation type="submission" date="2015-04" db="UniProtKB">
        <authorList>
            <consortium name="EnsemblPlants"/>
        </authorList>
    </citation>
    <scope>IDENTIFICATION</scope>
    <source>
        <strain evidence="6">cv. Jemalong A17</strain>
    </source>
</reference>
<feature type="domain" description="Late nodulin" evidence="2">
    <location>
        <begin position="1"/>
        <end position="52"/>
    </location>
</feature>
<dbReference type="EnsemblPlants" id="KEH26486">
    <property type="protein sequence ID" value="KEH26486"/>
    <property type="gene ID" value="MTR_6g461980"/>
</dbReference>
<evidence type="ECO:0000313" key="7">
    <source>
        <dbReference type="Proteomes" id="UP000002051"/>
    </source>
</evidence>
<dbReference type="Pfam" id="PF07127">
    <property type="entry name" value="Nodulin_late"/>
    <property type="match status" value="1"/>
</dbReference>
<evidence type="ECO:0000313" key="8">
    <source>
        <dbReference type="Proteomes" id="UP000265566"/>
    </source>
</evidence>
<dbReference type="Proteomes" id="UP000265566">
    <property type="component" value="Chromosome 6"/>
</dbReference>
<reference evidence="3 7" key="1">
    <citation type="journal article" date="2011" name="Nature">
        <title>The Medicago genome provides insight into the evolution of rhizobial symbioses.</title>
        <authorList>
            <person name="Young N.D."/>
            <person name="Debelle F."/>
            <person name="Oldroyd G.E."/>
            <person name="Geurts R."/>
            <person name="Cannon S.B."/>
            <person name="Udvardi M.K."/>
            <person name="Benedito V.A."/>
            <person name="Mayer K.F."/>
            <person name="Gouzy J."/>
            <person name="Schoof H."/>
            <person name="Van de Peer Y."/>
            <person name="Proost S."/>
            <person name="Cook D.R."/>
            <person name="Meyers B.C."/>
            <person name="Spannagl M."/>
            <person name="Cheung F."/>
            <person name="De Mita S."/>
            <person name="Krishnakumar V."/>
            <person name="Gundlach H."/>
            <person name="Zhou S."/>
            <person name="Mudge J."/>
            <person name="Bharti A.K."/>
            <person name="Murray J.D."/>
            <person name="Naoumkina M.A."/>
            <person name="Rosen B."/>
            <person name="Silverstein K.A."/>
            <person name="Tang H."/>
            <person name="Rombauts S."/>
            <person name="Zhao P.X."/>
            <person name="Zhou P."/>
            <person name="Barbe V."/>
            <person name="Bardou P."/>
            <person name="Bechner M."/>
            <person name="Bellec A."/>
            <person name="Berger A."/>
            <person name="Berges H."/>
            <person name="Bidwell S."/>
            <person name="Bisseling T."/>
            <person name="Choisne N."/>
            <person name="Couloux A."/>
            <person name="Denny R."/>
            <person name="Deshpande S."/>
            <person name="Dai X."/>
            <person name="Doyle J.J."/>
            <person name="Dudez A.M."/>
            <person name="Farmer A.D."/>
            <person name="Fouteau S."/>
            <person name="Franken C."/>
            <person name="Gibelin C."/>
            <person name="Gish J."/>
            <person name="Goldstein S."/>
            <person name="Gonzalez A.J."/>
            <person name="Green P.J."/>
            <person name="Hallab A."/>
            <person name="Hartog M."/>
            <person name="Hua A."/>
            <person name="Humphray S.J."/>
            <person name="Jeong D.H."/>
            <person name="Jing Y."/>
            <person name="Jocker A."/>
            <person name="Kenton S.M."/>
            <person name="Kim D.J."/>
            <person name="Klee K."/>
            <person name="Lai H."/>
            <person name="Lang C."/>
            <person name="Lin S."/>
            <person name="Macmil S.L."/>
            <person name="Magdelenat G."/>
            <person name="Matthews L."/>
            <person name="McCorrison J."/>
            <person name="Monaghan E.L."/>
            <person name="Mun J.H."/>
            <person name="Najar F.Z."/>
            <person name="Nicholson C."/>
            <person name="Noirot C."/>
            <person name="O'Bleness M."/>
            <person name="Paule C.R."/>
            <person name="Poulain J."/>
            <person name="Prion F."/>
            <person name="Qin B."/>
            <person name="Qu C."/>
            <person name="Retzel E.F."/>
            <person name="Riddle C."/>
            <person name="Sallet E."/>
            <person name="Samain S."/>
            <person name="Samson N."/>
            <person name="Sanders I."/>
            <person name="Saurat O."/>
            <person name="Scarpelli C."/>
            <person name="Schiex T."/>
            <person name="Segurens B."/>
            <person name="Severin A.J."/>
            <person name="Sherrier D.J."/>
            <person name="Shi R."/>
            <person name="Sims S."/>
            <person name="Singer S.R."/>
            <person name="Sinharoy S."/>
            <person name="Sterck L."/>
            <person name="Viollet A."/>
            <person name="Wang B.B."/>
            <person name="Wang K."/>
            <person name="Wang M."/>
            <person name="Wang X."/>
            <person name="Warfsmann J."/>
            <person name="Weissenbach J."/>
            <person name="White D.D."/>
            <person name="White J.D."/>
            <person name="Wiley G.B."/>
            <person name="Wincker P."/>
            <person name="Xing Y."/>
            <person name="Yang L."/>
            <person name="Yao Z."/>
            <person name="Ying F."/>
            <person name="Zhai J."/>
            <person name="Zhou L."/>
            <person name="Zuber A."/>
            <person name="Denarie J."/>
            <person name="Dixon R.A."/>
            <person name="May G.D."/>
            <person name="Schwartz D.C."/>
            <person name="Rogers J."/>
            <person name="Quetier F."/>
            <person name="Town C.D."/>
            <person name="Roe B.A."/>
        </authorList>
    </citation>
    <scope>NUCLEOTIDE SEQUENCE [LARGE SCALE GENOMIC DNA]</scope>
    <source>
        <strain evidence="3">A17</strain>
        <strain evidence="6 7">cv. Jemalong A17</strain>
    </source>
</reference>
<reference evidence="8" key="4">
    <citation type="journal article" date="2018" name="Nat. Plants">
        <title>Whole-genome landscape of Medicago truncatula symbiotic genes.</title>
        <authorList>
            <person name="Pecrix Y."/>
            <person name="Staton S.E."/>
            <person name="Sallet E."/>
            <person name="Lelandais-Briere C."/>
            <person name="Moreau S."/>
            <person name="Carrere S."/>
            <person name="Blein T."/>
            <person name="Jardinaud M.F."/>
            <person name="Latrasse D."/>
            <person name="Zouine M."/>
            <person name="Zahm M."/>
            <person name="Kreplak J."/>
            <person name="Mayjonade B."/>
            <person name="Satge C."/>
            <person name="Perez M."/>
            <person name="Cauet S."/>
            <person name="Marande W."/>
            <person name="Chantry-Darmon C."/>
            <person name="Lopez-Roques C."/>
            <person name="Bouchez O."/>
            <person name="Berard A."/>
            <person name="Debelle F."/>
            <person name="Munos S."/>
            <person name="Bendahmane A."/>
            <person name="Berges H."/>
            <person name="Niebel A."/>
            <person name="Buitink J."/>
            <person name="Frugier F."/>
            <person name="Benhamed M."/>
            <person name="Crespi M."/>
            <person name="Gouzy J."/>
            <person name="Gamas P."/>
        </authorList>
    </citation>
    <scope>NUCLEOTIDE SEQUENCE [LARGE SCALE GENOMIC DNA]</scope>
    <source>
        <strain evidence="8">cv. Jemalong A17</strain>
    </source>
</reference>
<evidence type="ECO:0000256" key="1">
    <source>
        <dbReference type="SAM" id="SignalP"/>
    </source>
</evidence>
<dbReference type="AlphaFoldDB" id="A0A072UAN2"/>
<feature type="chain" id="PRO_5014499463" evidence="1">
    <location>
        <begin position="21"/>
        <end position="60"/>
    </location>
</feature>
<accession>A0A072UAN2</accession>
<evidence type="ECO:0000313" key="3">
    <source>
        <dbReference type="EMBL" id="KEH26486.1"/>
    </source>
</evidence>
<dbReference type="InterPro" id="IPR009810">
    <property type="entry name" value="Nodulin_late_dom"/>
</dbReference>
<dbReference type="Proteomes" id="UP000002051">
    <property type="component" value="Chromosome 6"/>
</dbReference>
<name>A0A072UAN2_MEDTR</name>
<dbReference type="HOGENOM" id="CLU_181053_6_7_1"/>
<reference evidence="5" key="5">
    <citation type="journal article" date="2018" name="Nat. Plants">
        <title>Whole-genome landscape of Medicago truncatula symbiotic genes.</title>
        <authorList>
            <person name="Pecrix Y."/>
            <person name="Gamas P."/>
            <person name="Carrere S."/>
        </authorList>
    </citation>
    <scope>NUCLEOTIDE SEQUENCE</scope>
    <source>
        <tissue evidence="5">Leaves</tissue>
    </source>
</reference>
<evidence type="ECO:0000259" key="2">
    <source>
        <dbReference type="Pfam" id="PF07127"/>
    </source>
</evidence>
<dbReference type="EMBL" id="CM001222">
    <property type="protein sequence ID" value="KEH26486.1"/>
    <property type="molecule type" value="Genomic_DNA"/>
</dbReference>
<sequence>MAQILMFVSVLIIFLSLFLADTKQTNIPCENKRDCPQPLYPKFVTCFEGLCRMHYPLKKI</sequence>